<evidence type="ECO:0000256" key="10">
    <source>
        <dbReference type="PROSITE-ProRule" id="PRU00182"/>
    </source>
</evidence>
<dbReference type="EMBL" id="RCZI01000002">
    <property type="protein sequence ID" value="TPG28724.1"/>
    <property type="molecule type" value="Genomic_DNA"/>
</dbReference>
<evidence type="ECO:0000256" key="2">
    <source>
        <dbReference type="ARBA" id="ARBA00036535"/>
    </source>
</evidence>
<dbReference type="SMART" id="SM00363">
    <property type="entry name" value="S4"/>
    <property type="match status" value="1"/>
</dbReference>
<dbReference type="SUPFAM" id="SSF55120">
    <property type="entry name" value="Pseudouridine synthase"/>
    <property type="match status" value="1"/>
</dbReference>
<evidence type="ECO:0000256" key="5">
    <source>
        <dbReference type="ARBA" id="ARBA00041420"/>
    </source>
</evidence>
<dbReference type="InterPro" id="IPR036986">
    <property type="entry name" value="S4_RNA-bd_sf"/>
</dbReference>
<evidence type="ECO:0000256" key="1">
    <source>
        <dbReference type="ARBA" id="ARBA00036390"/>
    </source>
</evidence>
<name>A0A502DUP3_9BURK</name>
<dbReference type="OrthoDB" id="9807213at2"/>
<dbReference type="Pfam" id="PF01479">
    <property type="entry name" value="S4"/>
    <property type="match status" value="1"/>
</dbReference>
<comment type="caution">
    <text evidence="12">The sequence shown here is derived from an EMBL/GenBank/DDBJ whole genome shotgun (WGS) entry which is preliminary data.</text>
</comment>
<dbReference type="PANTHER" id="PTHR47683:SF2">
    <property type="entry name" value="RNA-BINDING S4 DOMAIN-CONTAINING PROTEIN"/>
    <property type="match status" value="1"/>
</dbReference>
<evidence type="ECO:0000313" key="12">
    <source>
        <dbReference type="EMBL" id="TPG28724.1"/>
    </source>
</evidence>
<evidence type="ECO:0000259" key="11">
    <source>
        <dbReference type="SMART" id="SM00363"/>
    </source>
</evidence>
<organism evidence="12 13">
    <name type="scientific">Variovorax guangxiensis</name>
    <dbReference type="NCBI Taxonomy" id="1775474"/>
    <lineage>
        <taxon>Bacteria</taxon>
        <taxon>Pseudomonadati</taxon>
        <taxon>Pseudomonadota</taxon>
        <taxon>Betaproteobacteria</taxon>
        <taxon>Burkholderiales</taxon>
        <taxon>Comamonadaceae</taxon>
        <taxon>Variovorax</taxon>
    </lineage>
</organism>
<dbReference type="GO" id="GO:0160138">
    <property type="term" value="F:23S rRNA pseudouridine(2604) synthase activity"/>
    <property type="evidence" value="ECO:0007669"/>
    <property type="project" value="UniProtKB-EC"/>
</dbReference>
<protein>
    <recommendedName>
        <fullName evidence="4">Dual-specificity RNA pseudouridine synthase RluF</fullName>
        <ecNumber evidence="3">5.4.99.21</ecNumber>
    </recommendedName>
    <alternativeName>
        <fullName evidence="6">23S rRNA pseudouridine(2604) synthase</fullName>
    </alternativeName>
    <alternativeName>
        <fullName evidence="8">Ribosomal large subunit pseudouridine synthase F</fullName>
    </alternativeName>
    <alternativeName>
        <fullName evidence="7">rRNA pseudouridylate synthase F</fullName>
    </alternativeName>
    <alternativeName>
        <fullName evidence="9">rRNA-uridine isomerase F</fullName>
    </alternativeName>
    <alternativeName>
        <fullName evidence="5">tRNA(Tyr) pseudouridine(35) synthase</fullName>
    </alternativeName>
</protein>
<dbReference type="EC" id="5.4.99.21" evidence="3"/>
<dbReference type="InterPro" id="IPR020103">
    <property type="entry name" value="PsdUridine_synth_cat_dom_sf"/>
</dbReference>
<evidence type="ECO:0000256" key="8">
    <source>
        <dbReference type="ARBA" id="ARBA00042890"/>
    </source>
</evidence>
<sequence length="252" mass="27616">MNRTNSSMPEGDEGIRLAKRVAAQAGCSRREAELLIENGAVRVDGQRVEVPQARVTAQQTVEVDQAAKPEPVQVVTLLLNKPPGIPFDAPIARLLVPAQRSEDDSSQRPTLQRHFANQHCFTPLETGAGGLIVFTQDPRIERKLVEDAGLMEYEVMVDVHGEVGPQALHRLNQSPVIDGRAMLPAKVSINRQNEGITGLRFAMKGAWPGQIAQMCDGVDLRIAAMKRLRVGRVSLAGLAPGAWRYLLPHEKF</sequence>
<dbReference type="InterPro" id="IPR002942">
    <property type="entry name" value="S4_RNA-bd"/>
</dbReference>
<dbReference type="CDD" id="cd00165">
    <property type="entry name" value="S4"/>
    <property type="match status" value="1"/>
</dbReference>
<evidence type="ECO:0000256" key="9">
    <source>
        <dbReference type="ARBA" id="ARBA00043147"/>
    </source>
</evidence>
<dbReference type="AlphaFoldDB" id="A0A502DUP3"/>
<reference evidence="12 13" key="1">
    <citation type="journal article" date="2019" name="Environ. Microbiol.">
        <title>Species interactions and distinct microbial communities in high Arctic permafrost affected cryosols are associated with the CH4 and CO2 gas fluxes.</title>
        <authorList>
            <person name="Altshuler I."/>
            <person name="Hamel J."/>
            <person name="Turney S."/>
            <person name="Magnuson E."/>
            <person name="Levesque R."/>
            <person name="Greer C."/>
            <person name="Whyte L.G."/>
        </authorList>
    </citation>
    <scope>NUCLEOTIDE SEQUENCE [LARGE SCALE GENOMIC DNA]</scope>
    <source>
        <strain evidence="12 13">S06.C</strain>
    </source>
</reference>
<evidence type="ECO:0000256" key="3">
    <source>
        <dbReference type="ARBA" id="ARBA00038922"/>
    </source>
</evidence>
<dbReference type="InterPro" id="IPR050343">
    <property type="entry name" value="RsuA_PseudoU_synthase"/>
</dbReference>
<dbReference type="Proteomes" id="UP000319212">
    <property type="component" value="Unassembled WGS sequence"/>
</dbReference>
<evidence type="ECO:0000313" key="13">
    <source>
        <dbReference type="Proteomes" id="UP000319212"/>
    </source>
</evidence>
<dbReference type="Gene3D" id="3.10.290.10">
    <property type="entry name" value="RNA-binding S4 domain"/>
    <property type="match status" value="1"/>
</dbReference>
<dbReference type="GO" id="GO:0006396">
    <property type="term" value="P:RNA processing"/>
    <property type="evidence" value="ECO:0007669"/>
    <property type="project" value="UniProtKB-ARBA"/>
</dbReference>
<dbReference type="GO" id="GO:0001522">
    <property type="term" value="P:pseudouridine synthesis"/>
    <property type="evidence" value="ECO:0007669"/>
    <property type="project" value="InterPro"/>
</dbReference>
<feature type="domain" description="RNA-binding S4" evidence="11">
    <location>
        <begin position="15"/>
        <end position="82"/>
    </location>
</feature>
<keyword evidence="10" id="KW-0694">RNA-binding</keyword>
<dbReference type="PROSITE" id="PS50889">
    <property type="entry name" value="S4"/>
    <property type="match status" value="1"/>
</dbReference>
<dbReference type="RefSeq" id="WP_140840539.1">
    <property type="nucleotide sequence ID" value="NZ_RCZI01000002.1"/>
</dbReference>
<evidence type="ECO:0000256" key="7">
    <source>
        <dbReference type="ARBA" id="ARBA00042843"/>
    </source>
</evidence>
<evidence type="ECO:0000256" key="4">
    <source>
        <dbReference type="ARBA" id="ARBA00039989"/>
    </source>
</evidence>
<gene>
    <name evidence="12" type="ORF">EAH82_07985</name>
</gene>
<dbReference type="GO" id="GO:0003723">
    <property type="term" value="F:RNA binding"/>
    <property type="evidence" value="ECO:0007669"/>
    <property type="project" value="UniProtKB-KW"/>
</dbReference>
<comment type="catalytic activity">
    <reaction evidence="2">
        <text>uridine(2604) in 23S rRNA = pseudouridine(2604) in 23S rRNA</text>
        <dbReference type="Rhea" id="RHEA:38875"/>
        <dbReference type="Rhea" id="RHEA-COMP:10093"/>
        <dbReference type="Rhea" id="RHEA-COMP:10094"/>
        <dbReference type="ChEBI" id="CHEBI:65314"/>
        <dbReference type="ChEBI" id="CHEBI:65315"/>
        <dbReference type="EC" id="5.4.99.21"/>
    </reaction>
</comment>
<dbReference type="Gene3D" id="3.30.2350.10">
    <property type="entry name" value="Pseudouridine synthase"/>
    <property type="match status" value="1"/>
</dbReference>
<evidence type="ECO:0000256" key="6">
    <source>
        <dbReference type="ARBA" id="ARBA00041697"/>
    </source>
</evidence>
<dbReference type="PANTHER" id="PTHR47683">
    <property type="entry name" value="PSEUDOURIDINE SYNTHASE FAMILY PROTEIN-RELATED"/>
    <property type="match status" value="1"/>
</dbReference>
<dbReference type="SUPFAM" id="SSF55174">
    <property type="entry name" value="Alpha-L RNA-binding motif"/>
    <property type="match status" value="1"/>
</dbReference>
<accession>A0A502DUP3</accession>
<comment type="catalytic activity">
    <reaction evidence="1">
        <text>uridine(35) in tRNA(Tyr) = pseudouridine(35) in tRNA(Tyr)</text>
        <dbReference type="Rhea" id="RHEA:60556"/>
        <dbReference type="Rhea" id="RHEA-COMP:15607"/>
        <dbReference type="Rhea" id="RHEA-COMP:15608"/>
        <dbReference type="ChEBI" id="CHEBI:65314"/>
        <dbReference type="ChEBI" id="CHEBI:65315"/>
    </reaction>
</comment>
<proteinExistence type="predicted"/>